<dbReference type="EMBL" id="JBKBDE010000002">
    <property type="protein sequence ID" value="MFN6550667.1"/>
    <property type="molecule type" value="Genomic_DNA"/>
</dbReference>
<proteinExistence type="predicted"/>
<dbReference type="PANTHER" id="PTHR41287">
    <property type="match status" value="1"/>
</dbReference>
<dbReference type="Pfam" id="PF20441">
    <property type="entry name" value="TerL_nuclease"/>
    <property type="match status" value="2"/>
</dbReference>
<dbReference type="Gene3D" id="3.40.50.300">
    <property type="entry name" value="P-loop containing nucleotide triphosphate hydrolases"/>
    <property type="match status" value="1"/>
</dbReference>
<dbReference type="Proteomes" id="UP001635817">
    <property type="component" value="Unassembled WGS sequence"/>
</dbReference>
<reference evidence="3 4" key="1">
    <citation type="submission" date="2024-12" db="EMBL/GenBank/DDBJ databases">
        <title>The coexistence of Mycolicibacterium septicum and Mycolicibacterium nivoides in clinical samples.</title>
        <authorList>
            <person name="Wang C."/>
            <person name="Feng Y."/>
            <person name="Zong Z."/>
        </authorList>
    </citation>
    <scope>NUCLEOTIDE SEQUENCE [LARGE SCALE GENOMIC DNA]</scope>
    <source>
        <strain evidence="3 4">120310</strain>
    </source>
</reference>
<gene>
    <name evidence="3" type="ORF">ACK4CP_09710</name>
</gene>
<evidence type="ECO:0000259" key="2">
    <source>
        <dbReference type="Pfam" id="PF20441"/>
    </source>
</evidence>
<evidence type="ECO:0000313" key="4">
    <source>
        <dbReference type="Proteomes" id="UP001635817"/>
    </source>
</evidence>
<dbReference type="InterPro" id="IPR046462">
    <property type="entry name" value="TerL_nuclease"/>
</dbReference>
<dbReference type="Pfam" id="PF03354">
    <property type="entry name" value="TerL_ATPase"/>
    <property type="match status" value="1"/>
</dbReference>
<keyword evidence="3" id="KW-0255">Endonuclease</keyword>
<evidence type="ECO:0000313" key="3">
    <source>
        <dbReference type="EMBL" id="MFN6550667.1"/>
    </source>
</evidence>
<comment type="caution">
    <text evidence="3">The sequence shown here is derived from an EMBL/GenBank/DDBJ whole genome shotgun (WGS) entry which is preliminary data.</text>
</comment>
<name>A0ABW9LUY9_9MYCO</name>
<keyword evidence="3" id="KW-0378">Hydrolase</keyword>
<protein>
    <submittedName>
        <fullName evidence="3">Terminase TerL endonuclease subunit</fullName>
    </submittedName>
</protein>
<dbReference type="InterPro" id="IPR027417">
    <property type="entry name" value="P-loop_NTPase"/>
</dbReference>
<organism evidence="3 4">
    <name type="scientific">Mycolicibacterium septicum</name>
    <dbReference type="NCBI Taxonomy" id="98668"/>
    <lineage>
        <taxon>Bacteria</taxon>
        <taxon>Bacillati</taxon>
        <taxon>Actinomycetota</taxon>
        <taxon>Actinomycetes</taxon>
        <taxon>Mycobacteriales</taxon>
        <taxon>Mycobacteriaceae</taxon>
        <taxon>Mycolicibacterium</taxon>
    </lineage>
</organism>
<dbReference type="Gene3D" id="3.30.420.240">
    <property type="match status" value="1"/>
</dbReference>
<dbReference type="RefSeq" id="WP_409549453.1">
    <property type="nucleotide sequence ID" value="NZ_JBKBDE010000002.1"/>
</dbReference>
<dbReference type="SUPFAM" id="SSF52540">
    <property type="entry name" value="P-loop containing nucleoside triphosphate hydrolases"/>
    <property type="match status" value="1"/>
</dbReference>
<feature type="domain" description="Terminase large subunit-like ATPase" evidence="1">
    <location>
        <begin position="73"/>
        <end position="217"/>
    </location>
</feature>
<keyword evidence="4" id="KW-1185">Reference proteome</keyword>
<feature type="domain" description="Terminase large subunit-like endonuclease" evidence="2">
    <location>
        <begin position="245"/>
        <end position="345"/>
    </location>
</feature>
<sequence>MPAATGNGNARSRYEDLSEPPWYRWRQNDPAERCIRFIETYCRSPKGVGFGKPIKLAEFQKAWIREILKPGIWHAVLQAPRGQGKSTLLAGIAVWAVFDKSDTGQPQVPILATTVSQAMRSVYNVAVAMRNAEPELKKRSIIFSGKADPRIKVGYNDGECWPMSNDLEGLQGLDYTVAIVDEIGFQPPESWDAVTTASGKRTHSLAVAIGTPGNDRDKSALWKIRCDYLDEDVDTSRLHFTELSAPDDCDYRDEAMWRIANPAIAEGYLSIEALRADLTKPESTFRMLRLAQWVEGTDCWLGVDGRKVWRGLQSDHQLVRGADTWVGVDVGLKRDTTAVVIGQRTPSGKLHTTAKIWKPAKDQAIDVTAVMAHLRKLDKEYNLAEVAYDPRHFELAATILADEGLPMVEFPQSPERMLPACGDLYEAIMRGEISHNGAADYEGQILNAMPSYVGRGFYLTKTKSRGKIDAAIALALCHDRAQHPAPKRAPVFAH</sequence>
<dbReference type="InterPro" id="IPR005021">
    <property type="entry name" value="Terminase_largesu-like"/>
</dbReference>
<feature type="domain" description="Terminase large subunit-like endonuclease" evidence="2">
    <location>
        <begin position="363"/>
        <end position="476"/>
    </location>
</feature>
<accession>A0ABW9LUY9</accession>
<dbReference type="PANTHER" id="PTHR41287:SF1">
    <property type="entry name" value="PROTEIN YMFN"/>
    <property type="match status" value="1"/>
</dbReference>
<dbReference type="GO" id="GO:0004519">
    <property type="term" value="F:endonuclease activity"/>
    <property type="evidence" value="ECO:0007669"/>
    <property type="project" value="UniProtKB-KW"/>
</dbReference>
<keyword evidence="3" id="KW-0540">Nuclease</keyword>
<evidence type="ECO:0000259" key="1">
    <source>
        <dbReference type="Pfam" id="PF03354"/>
    </source>
</evidence>
<dbReference type="InterPro" id="IPR046461">
    <property type="entry name" value="TerL_ATPase"/>
</dbReference>